<proteinExistence type="inferred from homology"/>
<dbReference type="RefSeq" id="WP_072904486.1">
    <property type="nucleotide sequence ID" value="NZ_FRAD01000030.1"/>
</dbReference>
<dbReference type="AlphaFoldDB" id="A0A1M6SP40"/>
<evidence type="ECO:0000256" key="1">
    <source>
        <dbReference type="ARBA" id="ARBA00004651"/>
    </source>
</evidence>
<dbReference type="Proteomes" id="UP000183952">
    <property type="component" value="Unassembled WGS sequence"/>
</dbReference>
<keyword evidence="2" id="KW-1003">Cell membrane</keyword>
<keyword evidence="5 7" id="KW-0472">Membrane</keyword>
<feature type="transmembrane region" description="Helical" evidence="7">
    <location>
        <begin position="358"/>
        <end position="383"/>
    </location>
</feature>
<evidence type="ECO:0000256" key="2">
    <source>
        <dbReference type="ARBA" id="ARBA00022475"/>
    </source>
</evidence>
<dbReference type="InterPro" id="IPR025857">
    <property type="entry name" value="MacB_PCD"/>
</dbReference>
<reference evidence="10 11" key="1">
    <citation type="submission" date="2016-11" db="EMBL/GenBank/DDBJ databases">
        <authorList>
            <person name="Jaros S."/>
            <person name="Januszkiewicz K."/>
            <person name="Wedrychowicz H."/>
        </authorList>
    </citation>
    <scope>NUCLEOTIDE SEQUENCE [LARGE SCALE GENOMIC DNA]</scope>
    <source>
        <strain evidence="10 11">DSM 3090</strain>
    </source>
</reference>
<feature type="domain" description="ABC3 transporter permease C-terminal" evidence="8">
    <location>
        <begin position="267"/>
        <end position="389"/>
    </location>
</feature>
<evidence type="ECO:0000256" key="6">
    <source>
        <dbReference type="ARBA" id="ARBA00038076"/>
    </source>
</evidence>
<dbReference type="EMBL" id="FRAD01000030">
    <property type="protein sequence ID" value="SHK46407.1"/>
    <property type="molecule type" value="Genomic_DNA"/>
</dbReference>
<comment type="similarity">
    <text evidence="6">Belongs to the ABC-4 integral membrane protein family.</text>
</comment>
<dbReference type="GO" id="GO:0005886">
    <property type="term" value="C:plasma membrane"/>
    <property type="evidence" value="ECO:0007669"/>
    <property type="project" value="UniProtKB-SubCell"/>
</dbReference>
<evidence type="ECO:0000256" key="7">
    <source>
        <dbReference type="SAM" id="Phobius"/>
    </source>
</evidence>
<feature type="domain" description="MacB-like periplasmic core" evidence="9">
    <location>
        <begin position="16"/>
        <end position="237"/>
    </location>
</feature>
<feature type="transmembrane region" description="Helical" evidence="7">
    <location>
        <begin position="261"/>
        <end position="281"/>
    </location>
</feature>
<evidence type="ECO:0000256" key="5">
    <source>
        <dbReference type="ARBA" id="ARBA00023136"/>
    </source>
</evidence>
<dbReference type="PANTHER" id="PTHR30572:SF4">
    <property type="entry name" value="ABC TRANSPORTER PERMEASE YTRF"/>
    <property type="match status" value="1"/>
</dbReference>
<name>A0A1M6SP40_9CLOT</name>
<keyword evidence="11" id="KW-1185">Reference proteome</keyword>
<evidence type="ECO:0000259" key="9">
    <source>
        <dbReference type="Pfam" id="PF12704"/>
    </source>
</evidence>
<accession>A0A1M6SP40</accession>
<dbReference type="Pfam" id="PF12704">
    <property type="entry name" value="MacB_PCD"/>
    <property type="match status" value="1"/>
</dbReference>
<comment type="subcellular location">
    <subcellularLocation>
        <location evidence="1">Cell membrane</location>
        <topology evidence="1">Multi-pass membrane protein</topology>
    </subcellularLocation>
</comment>
<feature type="transmembrane region" description="Helical" evidence="7">
    <location>
        <begin position="308"/>
        <end position="338"/>
    </location>
</feature>
<evidence type="ECO:0000259" key="8">
    <source>
        <dbReference type="Pfam" id="PF02687"/>
    </source>
</evidence>
<protein>
    <submittedName>
        <fullName evidence="10">Putative ABC transport system permease protein</fullName>
    </submittedName>
</protein>
<evidence type="ECO:0000256" key="4">
    <source>
        <dbReference type="ARBA" id="ARBA00022989"/>
    </source>
</evidence>
<dbReference type="GO" id="GO:0022857">
    <property type="term" value="F:transmembrane transporter activity"/>
    <property type="evidence" value="ECO:0007669"/>
    <property type="project" value="TreeGrafter"/>
</dbReference>
<dbReference type="OrthoDB" id="6313at2"/>
<feature type="transmembrane region" description="Helical" evidence="7">
    <location>
        <begin position="20"/>
        <end position="40"/>
    </location>
</feature>
<organism evidence="10 11">
    <name type="scientific">Hathewaya proteolytica DSM 3090</name>
    <dbReference type="NCBI Taxonomy" id="1121331"/>
    <lineage>
        <taxon>Bacteria</taxon>
        <taxon>Bacillati</taxon>
        <taxon>Bacillota</taxon>
        <taxon>Clostridia</taxon>
        <taxon>Eubacteriales</taxon>
        <taxon>Clostridiaceae</taxon>
        <taxon>Hathewaya</taxon>
    </lineage>
</organism>
<dbReference type="Pfam" id="PF02687">
    <property type="entry name" value="FtsX"/>
    <property type="match status" value="1"/>
</dbReference>
<keyword evidence="3 7" id="KW-0812">Transmembrane</keyword>
<dbReference type="PANTHER" id="PTHR30572">
    <property type="entry name" value="MEMBRANE COMPONENT OF TRANSPORTER-RELATED"/>
    <property type="match status" value="1"/>
</dbReference>
<dbReference type="STRING" id="1121331.SAMN02745248_02599"/>
<dbReference type="InterPro" id="IPR003838">
    <property type="entry name" value="ABC3_permease_C"/>
</dbReference>
<sequence length="399" mass="43934">MKTIPYKNIVNRRSQSFVTILITAITVFIFVIILSTYGAVEKGLKLTKDRLGADLIVLPGKGNQSSYHTLFTGDPQNEYMNSDIMDKISTVKGIKQVTPQFFTQTLEESCCSIGKEIRLVGYDKNSDFILSPWLEAENMDYPLEDQVICGGNVPSFLGNVTILLGKRFNVAGKLYETGSGMDDTMFIDINTARVLAKNSPFLQELFNGRDINTLISSVLIKANDGYSTEKIADNIKKLNLDITVTQTNSVISSTKKQVDSFSIIVWFLWIIILCLSVITLWDRFASLTRTRRSEIGLMRAMGCSVEKVFIIMLAETTTLVIMGGIIGCIIGGFVSIPAVNFIKNLLNISLGFHSIKQALIYSLCGLGLSVILSMLSCIVPCYIASKMEPMSAIGKGGID</sequence>
<keyword evidence="4 7" id="KW-1133">Transmembrane helix</keyword>
<evidence type="ECO:0000313" key="10">
    <source>
        <dbReference type="EMBL" id="SHK46407.1"/>
    </source>
</evidence>
<evidence type="ECO:0000313" key="11">
    <source>
        <dbReference type="Proteomes" id="UP000183952"/>
    </source>
</evidence>
<dbReference type="InterPro" id="IPR050250">
    <property type="entry name" value="Macrolide_Exporter_MacB"/>
</dbReference>
<evidence type="ECO:0000256" key="3">
    <source>
        <dbReference type="ARBA" id="ARBA00022692"/>
    </source>
</evidence>
<gene>
    <name evidence="10" type="ORF">SAMN02745248_02599</name>
</gene>